<dbReference type="GO" id="GO:0005886">
    <property type="term" value="C:plasma membrane"/>
    <property type="evidence" value="ECO:0007669"/>
    <property type="project" value="UniProtKB-SubCell"/>
</dbReference>
<sequence>MNTSLRTVFHYLQDELEIGVEQADLSRLLIDDDDSAVALKTAAEQFGMRVTEAVLTLDDALAVCGRAMPLLTELGPEQWLILSGFSRGRIEAVLIEGSRIDAQFYRVKEIAHLLKPYQGAARRWFLLEPAEPLAAAKSHDHEDALPPLHRLFGLLRGERHDLLLVLLFSLGTGLLYLATPIAVQALVNTVALGGMLQPLTVLAFILFVFLAFGGVIYVLQTYLVELIQRRIFIGVSADLAQRLPRVDSEVYDRHNGAELVNRFFDVVTIQKAGATLLLSGLSTVLQAVVGLLVLAAYHPLLLVFDIVLTGLIAFILFVLGRKAVTTAIEESKAKYALAAWLETVARNMLTFKSAGGPEFAYQRSDELAHAYLANRKRHYRVVLRQTIGAVTLHAVAGTSLLAIGGLLVIEGQLTLGQLVAAELIVSGVLASFAKFGKQLEGVYDLMAGVDKLGHLLDLPLERSGGEKIDNDTAVELKVTDLVFSYHSKHALIDGLSFILPAGQNLAILCPSGGGKTTLADLLGGLRLPKGGRIELNGVDLSDLSLQSLRRQVAIVNRREVIEDSIIENIRLGRAEIDNAQIREVLDELGLLRELMRLPEGLQTEITAGGSPLASSQLSRLLIARALVGRPVLLVVDGILDDLDEASREQIYQVLFKPERNCSLLMLTRFREVARRCQRLIEWPTGARR</sequence>
<feature type="transmembrane region" description="Helical" evidence="5">
    <location>
        <begin position="199"/>
        <end position="219"/>
    </location>
</feature>
<dbReference type="InterPro" id="IPR027417">
    <property type="entry name" value="P-loop_NTPase"/>
</dbReference>
<reference evidence="8 9" key="1">
    <citation type="journal article" date="2024" name="Microbiology">
        <title>Methylomarinum rosea sp. nov., a novel halophilic methanotrophic bacterium from the hypersaline Lake Elton.</title>
        <authorList>
            <person name="Suleimanov R.Z."/>
            <person name="Oshkin I.Y."/>
            <person name="Danilova O.V."/>
            <person name="Suzina N.E."/>
            <person name="Dedysh S.N."/>
        </authorList>
    </citation>
    <scope>NUCLEOTIDE SEQUENCE [LARGE SCALE GENOMIC DNA]</scope>
    <source>
        <strain evidence="8 9">Ch1-1</strain>
    </source>
</reference>
<evidence type="ECO:0000256" key="4">
    <source>
        <dbReference type="ARBA" id="ARBA00023136"/>
    </source>
</evidence>
<dbReference type="InterPro" id="IPR011527">
    <property type="entry name" value="ABC1_TM_dom"/>
</dbReference>
<dbReference type="Pfam" id="PF00664">
    <property type="entry name" value="ABC_membrane"/>
    <property type="match status" value="1"/>
</dbReference>
<evidence type="ECO:0000259" key="7">
    <source>
        <dbReference type="PROSITE" id="PS50929"/>
    </source>
</evidence>
<dbReference type="GO" id="GO:0005524">
    <property type="term" value="F:ATP binding"/>
    <property type="evidence" value="ECO:0007669"/>
    <property type="project" value="UniProtKB-KW"/>
</dbReference>
<dbReference type="PROSITE" id="PS50893">
    <property type="entry name" value="ABC_TRANSPORTER_2"/>
    <property type="match status" value="1"/>
</dbReference>
<dbReference type="Proteomes" id="UP001225378">
    <property type="component" value="Chromosome"/>
</dbReference>
<accession>A0AAU7NZC2</accession>
<dbReference type="PANTHER" id="PTHR43394">
    <property type="entry name" value="ATP-DEPENDENT PERMEASE MDL1, MITOCHONDRIAL"/>
    <property type="match status" value="1"/>
</dbReference>
<dbReference type="PROSITE" id="PS50929">
    <property type="entry name" value="ABC_TM1F"/>
    <property type="match status" value="1"/>
</dbReference>
<evidence type="ECO:0000313" key="8">
    <source>
        <dbReference type="EMBL" id="XBS21956.1"/>
    </source>
</evidence>
<evidence type="ECO:0000313" key="9">
    <source>
        <dbReference type="Proteomes" id="UP001225378"/>
    </source>
</evidence>
<keyword evidence="8" id="KW-0547">Nucleotide-binding</keyword>
<evidence type="ECO:0000256" key="5">
    <source>
        <dbReference type="SAM" id="Phobius"/>
    </source>
</evidence>
<dbReference type="InterPro" id="IPR039421">
    <property type="entry name" value="Type_1_exporter"/>
</dbReference>
<dbReference type="GO" id="GO:0016887">
    <property type="term" value="F:ATP hydrolysis activity"/>
    <property type="evidence" value="ECO:0007669"/>
    <property type="project" value="InterPro"/>
</dbReference>
<dbReference type="Gene3D" id="3.40.50.300">
    <property type="entry name" value="P-loop containing nucleotide triphosphate hydrolases"/>
    <property type="match status" value="1"/>
</dbReference>
<dbReference type="KEGG" id="mech:Q9L42_007475"/>
<name>A0AAU7NZC2_9GAMM</name>
<dbReference type="SUPFAM" id="SSF52540">
    <property type="entry name" value="P-loop containing nucleoside triphosphate hydrolases"/>
    <property type="match status" value="1"/>
</dbReference>
<protein>
    <submittedName>
        <fullName evidence="8">ATP-binding cassette domain-containing protein</fullName>
    </submittedName>
</protein>
<dbReference type="RefSeq" id="WP_305909062.1">
    <property type="nucleotide sequence ID" value="NZ_CP157743.1"/>
</dbReference>
<evidence type="ECO:0000256" key="2">
    <source>
        <dbReference type="ARBA" id="ARBA00022692"/>
    </source>
</evidence>
<evidence type="ECO:0000256" key="3">
    <source>
        <dbReference type="ARBA" id="ARBA00022989"/>
    </source>
</evidence>
<keyword evidence="4 5" id="KW-0472">Membrane</keyword>
<keyword evidence="3 5" id="KW-1133">Transmembrane helix</keyword>
<dbReference type="InterPro" id="IPR003439">
    <property type="entry name" value="ABC_transporter-like_ATP-bd"/>
</dbReference>
<keyword evidence="8" id="KW-0067">ATP-binding</keyword>
<evidence type="ECO:0000256" key="1">
    <source>
        <dbReference type="ARBA" id="ARBA00004651"/>
    </source>
</evidence>
<dbReference type="AlphaFoldDB" id="A0AAU7NZC2"/>
<feature type="transmembrane region" description="Helical" evidence="5">
    <location>
        <begin position="386"/>
        <end position="409"/>
    </location>
</feature>
<dbReference type="Gene3D" id="1.20.1560.10">
    <property type="entry name" value="ABC transporter type 1, transmembrane domain"/>
    <property type="match status" value="1"/>
</dbReference>
<dbReference type="Pfam" id="PF00005">
    <property type="entry name" value="ABC_tran"/>
    <property type="match status" value="1"/>
</dbReference>
<feature type="domain" description="ABC transporter" evidence="6">
    <location>
        <begin position="476"/>
        <end position="688"/>
    </location>
</feature>
<comment type="subcellular location">
    <subcellularLocation>
        <location evidence="1">Cell membrane</location>
        <topology evidence="1">Multi-pass membrane protein</topology>
    </subcellularLocation>
</comment>
<evidence type="ECO:0000259" key="6">
    <source>
        <dbReference type="PROSITE" id="PS50893"/>
    </source>
</evidence>
<feature type="transmembrane region" description="Helical" evidence="5">
    <location>
        <begin position="300"/>
        <end position="319"/>
    </location>
</feature>
<keyword evidence="2 5" id="KW-0812">Transmembrane</keyword>
<feature type="domain" description="ABC transmembrane type-1" evidence="7">
    <location>
        <begin position="163"/>
        <end position="444"/>
    </location>
</feature>
<gene>
    <name evidence="8" type="ORF">Q9L42_007475</name>
</gene>
<feature type="transmembrane region" description="Helical" evidence="5">
    <location>
        <begin position="162"/>
        <end position="187"/>
    </location>
</feature>
<keyword evidence="9" id="KW-1185">Reference proteome</keyword>
<dbReference type="InterPro" id="IPR036640">
    <property type="entry name" value="ABC1_TM_sf"/>
</dbReference>
<dbReference type="EMBL" id="CP157743">
    <property type="protein sequence ID" value="XBS21956.1"/>
    <property type="molecule type" value="Genomic_DNA"/>
</dbReference>
<feature type="transmembrane region" description="Helical" evidence="5">
    <location>
        <begin position="272"/>
        <end position="294"/>
    </location>
</feature>
<proteinExistence type="predicted"/>
<dbReference type="GO" id="GO:0015421">
    <property type="term" value="F:ABC-type oligopeptide transporter activity"/>
    <property type="evidence" value="ECO:0007669"/>
    <property type="project" value="TreeGrafter"/>
</dbReference>
<organism evidence="8 9">
    <name type="scientific">Methylomarinum roseum</name>
    <dbReference type="NCBI Taxonomy" id="3067653"/>
    <lineage>
        <taxon>Bacteria</taxon>
        <taxon>Pseudomonadati</taxon>
        <taxon>Pseudomonadota</taxon>
        <taxon>Gammaproteobacteria</taxon>
        <taxon>Methylococcales</taxon>
        <taxon>Methylococcaceae</taxon>
        <taxon>Methylomarinum</taxon>
    </lineage>
</organism>
<dbReference type="PANTHER" id="PTHR43394:SF4">
    <property type="entry name" value="TOXIN SECRETION ABC TRANSPORTER ATP-BINDING PROTEIN"/>
    <property type="match status" value="1"/>
</dbReference>
<dbReference type="SUPFAM" id="SSF90123">
    <property type="entry name" value="ABC transporter transmembrane region"/>
    <property type="match status" value="1"/>
</dbReference>